<feature type="transmembrane region" description="Helical" evidence="1">
    <location>
        <begin position="12"/>
        <end position="29"/>
    </location>
</feature>
<protein>
    <submittedName>
        <fullName evidence="2">Nucleotide-binding alpha-beta plait domain-containing protein</fullName>
    </submittedName>
</protein>
<name>A0A6L2JN19_TANCI</name>
<dbReference type="GO" id="GO:0003676">
    <property type="term" value="F:nucleic acid binding"/>
    <property type="evidence" value="ECO:0007669"/>
    <property type="project" value="InterPro"/>
</dbReference>
<dbReference type="AlphaFoldDB" id="A0A6L2JN19"/>
<dbReference type="SUPFAM" id="SSF54928">
    <property type="entry name" value="RNA-binding domain, RBD"/>
    <property type="match status" value="1"/>
</dbReference>
<gene>
    <name evidence="2" type="ORF">Tci_010311</name>
</gene>
<keyword evidence="1" id="KW-0472">Membrane</keyword>
<evidence type="ECO:0000313" key="2">
    <source>
        <dbReference type="EMBL" id="GEU38333.1"/>
    </source>
</evidence>
<dbReference type="InterPro" id="IPR035979">
    <property type="entry name" value="RBD_domain_sf"/>
</dbReference>
<keyword evidence="1" id="KW-1133">Transmembrane helix</keyword>
<reference evidence="2" key="1">
    <citation type="journal article" date="2019" name="Sci. Rep.">
        <title>Draft genome of Tanacetum cinerariifolium, the natural source of mosquito coil.</title>
        <authorList>
            <person name="Yamashiro T."/>
            <person name="Shiraishi A."/>
            <person name="Satake H."/>
            <person name="Nakayama K."/>
        </authorList>
    </citation>
    <scope>NUCLEOTIDE SEQUENCE</scope>
</reference>
<organism evidence="2">
    <name type="scientific">Tanacetum cinerariifolium</name>
    <name type="common">Dalmatian daisy</name>
    <name type="synonym">Chrysanthemum cinerariifolium</name>
    <dbReference type="NCBI Taxonomy" id="118510"/>
    <lineage>
        <taxon>Eukaryota</taxon>
        <taxon>Viridiplantae</taxon>
        <taxon>Streptophyta</taxon>
        <taxon>Embryophyta</taxon>
        <taxon>Tracheophyta</taxon>
        <taxon>Spermatophyta</taxon>
        <taxon>Magnoliopsida</taxon>
        <taxon>eudicotyledons</taxon>
        <taxon>Gunneridae</taxon>
        <taxon>Pentapetalae</taxon>
        <taxon>asterids</taxon>
        <taxon>campanulids</taxon>
        <taxon>Asterales</taxon>
        <taxon>Asteraceae</taxon>
        <taxon>Asteroideae</taxon>
        <taxon>Anthemideae</taxon>
        <taxon>Anthemidinae</taxon>
        <taxon>Tanacetum</taxon>
    </lineage>
</organism>
<accession>A0A6L2JN19</accession>
<feature type="transmembrane region" description="Helical" evidence="1">
    <location>
        <begin position="192"/>
        <end position="212"/>
    </location>
</feature>
<sequence length="463" mass="52490">MPPATTNHPVVVGGYGYGVIVIMCGLVMAEVVGGEAMVSCDGGHVVDVFIPDRRTKVGKRFGFVRFIKVFDIDRLINNLCTVWVERNKIHANVARFQREPLNKQSNKVNNKGTNYVNHGAKGMTNFYAHVVKGNQVQNVGMEECQNMVLDETCLNYEDFSLCLLGKVKEFASLTNLKVVLCKEGYANIKLKYMGGFLVMIVFQFNLAVGSWFSQIIQVHNDFVIDEKVIWVEVAGVPCKWWYRNTFSRIASRWGTLLNGEELEEEGYHSNRICIRTKLKMVVFNSFKMVYRRMTCWVRAIEVPGWVPDFKEDGEEGYDVNDGSHEDDMHEGVSENLKDVEGESDREEVHETNFEEVPDKSIFEGNSVRQNDVHSEDPFGIYEGDVPIEKVDNWSDGNRVNDGHKDGVCMGQHAHERVEVSNDTHESICSRHFKKSEVSRKGGSILELIDDLVNVGQTMGYAMT</sequence>
<evidence type="ECO:0000256" key="1">
    <source>
        <dbReference type="SAM" id="Phobius"/>
    </source>
</evidence>
<dbReference type="EMBL" id="BKCJ010001039">
    <property type="protein sequence ID" value="GEU38333.1"/>
    <property type="molecule type" value="Genomic_DNA"/>
</dbReference>
<comment type="caution">
    <text evidence="2">The sequence shown here is derived from an EMBL/GenBank/DDBJ whole genome shotgun (WGS) entry which is preliminary data.</text>
</comment>
<proteinExistence type="predicted"/>
<keyword evidence="1" id="KW-0812">Transmembrane</keyword>